<organism evidence="1 2">
    <name type="scientific">Methylobacterium marchantiae</name>
    <dbReference type="NCBI Taxonomy" id="600331"/>
    <lineage>
        <taxon>Bacteria</taxon>
        <taxon>Pseudomonadati</taxon>
        <taxon>Pseudomonadota</taxon>
        <taxon>Alphaproteobacteria</taxon>
        <taxon>Hyphomicrobiales</taxon>
        <taxon>Methylobacteriaceae</taxon>
        <taxon>Methylobacterium</taxon>
    </lineage>
</organism>
<comment type="caution">
    <text evidence="1">The sequence shown here is derived from an EMBL/GenBank/DDBJ whole genome shotgun (WGS) entry which is preliminary data.</text>
</comment>
<dbReference type="Proteomes" id="UP001597176">
    <property type="component" value="Unassembled WGS sequence"/>
</dbReference>
<keyword evidence="2" id="KW-1185">Reference proteome</keyword>
<gene>
    <name evidence="1" type="ORF">ACFQ4G_21925</name>
</gene>
<protein>
    <submittedName>
        <fullName evidence="1">Uncharacterized protein</fullName>
    </submittedName>
</protein>
<proteinExistence type="predicted"/>
<accession>A0ABW3X5Z3</accession>
<sequence length="122" mass="13981">MAEHWYTRDGEPCYEQVTQKGGLRATDLRDARKQGLVPSVTTILGVVAKPQLEVWKINQGILAALTLPRLDDEPEEDYLKRIMADSKQQAKDAAEEGTRIHDQIERSYKGLRVDEYYKPHVE</sequence>
<evidence type="ECO:0000313" key="2">
    <source>
        <dbReference type="Proteomes" id="UP001597176"/>
    </source>
</evidence>
<dbReference type="EMBL" id="JBHTND010000089">
    <property type="protein sequence ID" value="MFD1304210.1"/>
    <property type="molecule type" value="Genomic_DNA"/>
</dbReference>
<feature type="non-terminal residue" evidence="1">
    <location>
        <position position="122"/>
    </location>
</feature>
<evidence type="ECO:0000313" key="1">
    <source>
        <dbReference type="EMBL" id="MFD1304210.1"/>
    </source>
</evidence>
<dbReference type="RefSeq" id="WP_379041135.1">
    <property type="nucleotide sequence ID" value="NZ_JBHTND010000089.1"/>
</dbReference>
<reference evidence="2" key="1">
    <citation type="journal article" date="2019" name="Int. J. Syst. Evol. Microbiol.">
        <title>The Global Catalogue of Microorganisms (GCM) 10K type strain sequencing project: providing services to taxonomists for standard genome sequencing and annotation.</title>
        <authorList>
            <consortium name="The Broad Institute Genomics Platform"/>
            <consortium name="The Broad Institute Genome Sequencing Center for Infectious Disease"/>
            <person name="Wu L."/>
            <person name="Ma J."/>
        </authorList>
    </citation>
    <scope>NUCLEOTIDE SEQUENCE [LARGE SCALE GENOMIC DNA]</scope>
    <source>
        <strain evidence="2">CCUG 56108</strain>
    </source>
</reference>
<name>A0ABW3X5Z3_9HYPH</name>